<dbReference type="InterPro" id="IPR013785">
    <property type="entry name" value="Aldolase_TIM"/>
</dbReference>
<keyword evidence="9" id="KW-1185">Reference proteome</keyword>
<comment type="cofactor">
    <cofactor evidence="1">
        <name>[4Fe-4S] cluster</name>
        <dbReference type="ChEBI" id="CHEBI:49883"/>
    </cofactor>
</comment>
<protein>
    <submittedName>
        <fullName evidence="7">Radical SAM protein</fullName>
    </submittedName>
</protein>
<gene>
    <name evidence="7" type="ORF">EH244_11780</name>
    <name evidence="8" type="ORF">EJO66_14815</name>
</gene>
<dbReference type="InterPro" id="IPR007197">
    <property type="entry name" value="rSAM"/>
</dbReference>
<dbReference type="Proteomes" id="UP000271590">
    <property type="component" value="Unassembled WGS sequence"/>
</dbReference>
<keyword evidence="5" id="KW-0411">Iron-sulfur</keyword>
<evidence type="ECO:0000256" key="4">
    <source>
        <dbReference type="ARBA" id="ARBA00023004"/>
    </source>
</evidence>
<keyword evidence="4" id="KW-0408">Iron</keyword>
<dbReference type="GO" id="GO:0046872">
    <property type="term" value="F:metal ion binding"/>
    <property type="evidence" value="ECO:0007669"/>
    <property type="project" value="UniProtKB-KW"/>
</dbReference>
<evidence type="ECO:0000313" key="8">
    <source>
        <dbReference type="EMBL" id="RSZ36525.1"/>
    </source>
</evidence>
<evidence type="ECO:0000256" key="1">
    <source>
        <dbReference type="ARBA" id="ARBA00001966"/>
    </source>
</evidence>
<reference evidence="7 10" key="1">
    <citation type="submission" date="2018-11" db="EMBL/GenBank/DDBJ databases">
        <title>The genome of Variovorax sp T529.</title>
        <authorList>
            <person name="Gao J."/>
        </authorList>
    </citation>
    <scope>NUCLEOTIDE SEQUENCE [LARGE SCALE GENOMIC DNA]</scope>
    <source>
        <strain evidence="7 10">T529</strain>
    </source>
</reference>
<dbReference type="InterPro" id="IPR058240">
    <property type="entry name" value="rSAM_sf"/>
</dbReference>
<dbReference type="Pfam" id="PF04055">
    <property type="entry name" value="Radical_SAM"/>
    <property type="match status" value="1"/>
</dbReference>
<feature type="domain" description="Radical SAM core" evidence="6">
    <location>
        <begin position="3"/>
        <end position="227"/>
    </location>
</feature>
<evidence type="ECO:0000259" key="6">
    <source>
        <dbReference type="PROSITE" id="PS51918"/>
    </source>
</evidence>
<evidence type="ECO:0000313" key="9">
    <source>
        <dbReference type="Proteomes" id="UP000271137"/>
    </source>
</evidence>
<dbReference type="InterPro" id="IPR006638">
    <property type="entry name" value="Elp3/MiaA/NifB-like_rSAM"/>
</dbReference>
<keyword evidence="2" id="KW-0949">S-adenosyl-L-methionine</keyword>
<dbReference type="PROSITE" id="PS51918">
    <property type="entry name" value="RADICAL_SAM"/>
    <property type="match status" value="1"/>
</dbReference>
<dbReference type="RefSeq" id="WP_124958581.1">
    <property type="nucleotide sequence ID" value="NZ_RQXU01000005.1"/>
</dbReference>
<evidence type="ECO:0000256" key="2">
    <source>
        <dbReference type="ARBA" id="ARBA00022691"/>
    </source>
</evidence>
<comment type="caution">
    <text evidence="7">The sequence shown here is derived from an EMBL/GenBank/DDBJ whole genome shotgun (WGS) entry which is preliminary data.</text>
</comment>
<keyword evidence="3" id="KW-0479">Metal-binding</keyword>
<dbReference type="InterPro" id="IPR050377">
    <property type="entry name" value="Radical_SAM_PqqE_MftC-like"/>
</dbReference>
<organism evidence="7 10">
    <name type="scientific">Variovorax beijingensis</name>
    <dbReference type="NCBI Taxonomy" id="2496117"/>
    <lineage>
        <taxon>Bacteria</taxon>
        <taxon>Pseudomonadati</taxon>
        <taxon>Pseudomonadota</taxon>
        <taxon>Betaproteobacteria</taxon>
        <taxon>Burkholderiales</taxon>
        <taxon>Comamonadaceae</taxon>
        <taxon>Variovorax</taxon>
    </lineage>
</organism>
<evidence type="ECO:0000256" key="5">
    <source>
        <dbReference type="ARBA" id="ARBA00023014"/>
    </source>
</evidence>
<evidence type="ECO:0000313" key="10">
    <source>
        <dbReference type="Proteomes" id="UP000271590"/>
    </source>
</evidence>
<evidence type="ECO:0000256" key="3">
    <source>
        <dbReference type="ARBA" id="ARBA00022723"/>
    </source>
</evidence>
<reference evidence="8 9" key="2">
    <citation type="submission" date="2018-12" db="EMBL/GenBank/DDBJ databases">
        <title>The genome sequences of strain 502.</title>
        <authorList>
            <person name="Gao J."/>
            <person name="Sun J."/>
        </authorList>
    </citation>
    <scope>NUCLEOTIDE SEQUENCE [LARGE SCALE GENOMIC DNA]</scope>
    <source>
        <strain evidence="8 9">502</strain>
    </source>
</reference>
<name>A0A3P3EV40_9BURK</name>
<dbReference type="Gene3D" id="3.20.20.70">
    <property type="entry name" value="Aldolase class I"/>
    <property type="match status" value="1"/>
</dbReference>
<dbReference type="SUPFAM" id="SSF102114">
    <property type="entry name" value="Radical SAM enzymes"/>
    <property type="match status" value="1"/>
</dbReference>
<evidence type="ECO:0000313" key="7">
    <source>
        <dbReference type="EMBL" id="RRH89218.1"/>
    </source>
</evidence>
<dbReference type="CDD" id="cd01335">
    <property type="entry name" value="Radical_SAM"/>
    <property type="match status" value="1"/>
</dbReference>
<sequence>MELPPPLFLFIQTNKRCNLRCEHCDFWKLDDADRARYLGPARRHEVLAEFAGMNPLGSVVICGGESMLDLEDYFHISRTCRELGLTCLSVINGTRVRDEATAERMIREGPHGISVSLNSHRPALHDRTRGVKGAFGKAVAALRLLLAARAPGGDTGINVMGLVFDENYLELEDFYAFVLDELGADKLKLNFLQPSFGQMELVDPFFAAHRDVDPDRLVEVIRRCDQRFRLGLNPLWLHQVHMYFSTLRACPDAARGWGSHTRTPEHICNTYERNIMVDHYGVARLCFSGSFPGMRLDKPGDLRLFWREAEFVRAAMRGCNQFCGISHSVRRETSTCASRRPAALFPAARPAAGVARIIPLHADRGG</sequence>
<dbReference type="Proteomes" id="UP000271137">
    <property type="component" value="Unassembled WGS sequence"/>
</dbReference>
<accession>A0A3P3EV40</accession>
<proteinExistence type="predicted"/>
<dbReference type="EMBL" id="RQXU01000005">
    <property type="protein sequence ID" value="RRH89218.1"/>
    <property type="molecule type" value="Genomic_DNA"/>
</dbReference>
<dbReference type="SFLD" id="SFLDG01067">
    <property type="entry name" value="SPASM/twitch_domain_containing"/>
    <property type="match status" value="1"/>
</dbReference>
<dbReference type="GO" id="GO:0003824">
    <property type="term" value="F:catalytic activity"/>
    <property type="evidence" value="ECO:0007669"/>
    <property type="project" value="InterPro"/>
</dbReference>
<dbReference type="EMBL" id="RXFQ01000007">
    <property type="protein sequence ID" value="RSZ36525.1"/>
    <property type="molecule type" value="Genomic_DNA"/>
</dbReference>
<dbReference type="GO" id="GO:0051536">
    <property type="term" value="F:iron-sulfur cluster binding"/>
    <property type="evidence" value="ECO:0007669"/>
    <property type="project" value="UniProtKB-KW"/>
</dbReference>
<dbReference type="SMART" id="SM00729">
    <property type="entry name" value="Elp3"/>
    <property type="match status" value="1"/>
</dbReference>
<dbReference type="PANTHER" id="PTHR11228">
    <property type="entry name" value="RADICAL SAM DOMAIN PROTEIN"/>
    <property type="match status" value="1"/>
</dbReference>
<dbReference type="PANTHER" id="PTHR11228:SF7">
    <property type="entry name" value="PQQA PEPTIDE CYCLASE"/>
    <property type="match status" value="1"/>
</dbReference>
<dbReference type="SFLD" id="SFLDS00029">
    <property type="entry name" value="Radical_SAM"/>
    <property type="match status" value="1"/>
</dbReference>
<dbReference type="AlphaFoldDB" id="A0A3P3EV40"/>